<gene>
    <name evidence="16" type="ORF">RFULGI_LOCUS6243</name>
</gene>
<keyword evidence="6" id="KW-0547">Nucleotide-binding</keyword>
<evidence type="ECO:0000256" key="10">
    <source>
        <dbReference type="ARBA" id="ARBA00022989"/>
    </source>
</evidence>
<dbReference type="InterPro" id="IPR045864">
    <property type="entry name" value="aa-tRNA-synth_II/BPL/LPL"/>
</dbReference>
<evidence type="ECO:0000313" key="16">
    <source>
        <dbReference type="EMBL" id="CAG8591433.1"/>
    </source>
</evidence>
<keyword evidence="4" id="KW-0808">Transferase</keyword>
<dbReference type="Pfam" id="PF01409">
    <property type="entry name" value="tRNA-synt_2d"/>
    <property type="match status" value="2"/>
</dbReference>
<keyword evidence="17" id="KW-1185">Reference proteome</keyword>
<keyword evidence="11" id="KW-0472">Membrane</keyword>
<evidence type="ECO:0000256" key="12">
    <source>
        <dbReference type="ARBA" id="ARBA00023146"/>
    </source>
</evidence>
<dbReference type="GO" id="GO:0005829">
    <property type="term" value="C:cytosol"/>
    <property type="evidence" value="ECO:0007669"/>
    <property type="project" value="TreeGrafter"/>
</dbReference>
<evidence type="ECO:0000256" key="3">
    <source>
        <dbReference type="ARBA" id="ARBA00022676"/>
    </source>
</evidence>
<evidence type="ECO:0000256" key="6">
    <source>
        <dbReference type="ARBA" id="ARBA00022741"/>
    </source>
</evidence>
<evidence type="ECO:0000256" key="4">
    <source>
        <dbReference type="ARBA" id="ARBA00022679"/>
    </source>
</evidence>
<feature type="compositionally biased region" description="Polar residues" evidence="14">
    <location>
        <begin position="1"/>
        <end position="19"/>
    </location>
</feature>
<dbReference type="PANTHER" id="PTHR11538:SF40">
    <property type="entry name" value="PHENYLALANINE--TRNA LIGASE ALPHA SUBUNIT"/>
    <property type="match status" value="1"/>
</dbReference>
<evidence type="ECO:0000313" key="17">
    <source>
        <dbReference type="Proteomes" id="UP000789396"/>
    </source>
</evidence>
<evidence type="ECO:0000256" key="5">
    <source>
        <dbReference type="ARBA" id="ARBA00022692"/>
    </source>
</evidence>
<dbReference type="GO" id="GO:0006432">
    <property type="term" value="P:phenylalanyl-tRNA aminoacylation"/>
    <property type="evidence" value="ECO:0007669"/>
    <property type="project" value="TreeGrafter"/>
</dbReference>
<keyword evidence="8" id="KW-0067">ATP-binding</keyword>
<dbReference type="EMBL" id="CAJVPZ010007868">
    <property type="protein sequence ID" value="CAG8591433.1"/>
    <property type="molecule type" value="Genomic_DNA"/>
</dbReference>
<dbReference type="GO" id="GO:0000049">
    <property type="term" value="F:tRNA binding"/>
    <property type="evidence" value="ECO:0007669"/>
    <property type="project" value="InterPro"/>
</dbReference>
<evidence type="ECO:0000256" key="13">
    <source>
        <dbReference type="ARBA" id="ARBA00030612"/>
    </source>
</evidence>
<feature type="domain" description="Phenylalanyl-tRNA synthetase" evidence="15">
    <location>
        <begin position="385"/>
        <end position="522"/>
    </location>
</feature>
<organism evidence="16 17">
    <name type="scientific">Racocetra fulgida</name>
    <dbReference type="NCBI Taxonomy" id="60492"/>
    <lineage>
        <taxon>Eukaryota</taxon>
        <taxon>Fungi</taxon>
        <taxon>Fungi incertae sedis</taxon>
        <taxon>Mucoromycota</taxon>
        <taxon>Glomeromycotina</taxon>
        <taxon>Glomeromycetes</taxon>
        <taxon>Diversisporales</taxon>
        <taxon>Gigasporaceae</taxon>
        <taxon>Racocetra</taxon>
    </lineage>
</organism>
<feature type="region of interest" description="Disordered" evidence="14">
    <location>
        <begin position="1"/>
        <end position="40"/>
    </location>
</feature>
<sequence length="554" mass="62749">EQGSTGVRSRATKSSNSTPKDVPEARPIRTSNSSKSTKVNASLTRSGTPYYCPPGRIAFIAFLIVRLTAVFFSNIADCDEVFNYWEPTHYLQYGYGMQTWEYSPEYAIRSWAYIKLHAIIGGIFETSVESQQSNKSLYREGMVSLSEFLKSDFNGQLPKYFLEDTQIDSESRTKMNYKRDGTWMLQEGFNDINKEEMDRYVDVDQCDYIVDLETNYTQASANEPRYVTQTDKDQLVIGIQKYINRNLNLNYGLLKIMSTTEELQTLVLTSLDVRGTIPNTKDLVTSENKEVDQLALLGALKSLSIVDKEMVKYETIEEEVWMLTDEGNEIANKGSHEAKVFDAIPIGKEGIAISALHEILGETAKIGQGKAFKNKWITKNGGNLVRAPQQHPARDAHDTFFLKDPAICTQFPTEYLERVKEVHSVGGYGSTGYGYDWKIEEAQKLILRTHTTAVSSLMLYNLAKQKEFKPVKYFSIDRVFRNETVDATHLAEFHQVEGVIADKGLTLGDLIGFMNTFFNKMGLGKWVEIGNSGMFRPEMLEPMGLDPDVRVIAW</sequence>
<dbReference type="SUPFAM" id="SSF55681">
    <property type="entry name" value="Class II aaRS and biotin synthetases"/>
    <property type="match status" value="1"/>
</dbReference>
<dbReference type="GO" id="GO:0009328">
    <property type="term" value="C:phenylalanine-tRNA ligase complex"/>
    <property type="evidence" value="ECO:0007669"/>
    <property type="project" value="TreeGrafter"/>
</dbReference>
<keyword evidence="5" id="KW-0812">Transmembrane</keyword>
<dbReference type="InterPro" id="IPR002319">
    <property type="entry name" value="Phenylalanyl-tRNA_Synthase"/>
</dbReference>
<dbReference type="GO" id="GO:0005789">
    <property type="term" value="C:endoplasmic reticulum membrane"/>
    <property type="evidence" value="ECO:0007669"/>
    <property type="project" value="UniProtKB-SubCell"/>
</dbReference>
<keyword evidence="10" id="KW-1133">Transmembrane helix</keyword>
<protein>
    <recommendedName>
        <fullName evidence="13">Phenylalanyl-tRNA synthetase alpha subunit</fullName>
    </recommendedName>
</protein>
<evidence type="ECO:0000256" key="8">
    <source>
        <dbReference type="ARBA" id="ARBA00022840"/>
    </source>
</evidence>
<feature type="compositionally biased region" description="Polar residues" evidence="14">
    <location>
        <begin position="29"/>
        <end position="40"/>
    </location>
</feature>
<keyword evidence="9" id="KW-0648">Protein biosynthesis</keyword>
<feature type="non-terminal residue" evidence="16">
    <location>
        <position position="554"/>
    </location>
</feature>
<dbReference type="OrthoDB" id="238316at2759"/>
<evidence type="ECO:0000256" key="14">
    <source>
        <dbReference type="SAM" id="MobiDB-lite"/>
    </source>
</evidence>
<accession>A0A9N9C8U3</accession>
<keyword evidence="3" id="KW-0328">Glycosyltransferase</keyword>
<keyword evidence="2" id="KW-0436">Ligase</keyword>
<dbReference type="Proteomes" id="UP000789396">
    <property type="component" value="Unassembled WGS sequence"/>
</dbReference>
<reference evidence="16" key="1">
    <citation type="submission" date="2021-06" db="EMBL/GenBank/DDBJ databases">
        <authorList>
            <person name="Kallberg Y."/>
            <person name="Tangrot J."/>
            <person name="Rosling A."/>
        </authorList>
    </citation>
    <scope>NUCLEOTIDE SEQUENCE</scope>
    <source>
        <strain evidence="16">IN212</strain>
    </source>
</reference>
<keyword evidence="7" id="KW-0256">Endoplasmic reticulum</keyword>
<evidence type="ECO:0000256" key="11">
    <source>
        <dbReference type="ARBA" id="ARBA00023136"/>
    </source>
</evidence>
<feature type="domain" description="Phenylalanyl-tRNA synthetase" evidence="15">
    <location>
        <begin position="524"/>
        <end position="554"/>
    </location>
</feature>
<evidence type="ECO:0000256" key="9">
    <source>
        <dbReference type="ARBA" id="ARBA00022917"/>
    </source>
</evidence>
<dbReference type="GO" id="GO:0004826">
    <property type="term" value="F:phenylalanine-tRNA ligase activity"/>
    <property type="evidence" value="ECO:0007669"/>
    <property type="project" value="TreeGrafter"/>
</dbReference>
<dbReference type="Gene3D" id="3.30.930.10">
    <property type="entry name" value="Bira Bifunctional Protein, Domain 2"/>
    <property type="match status" value="2"/>
</dbReference>
<comment type="subcellular location">
    <subcellularLocation>
        <location evidence="1">Endoplasmic reticulum membrane</location>
        <topology evidence="1">Multi-pass membrane protein</topology>
    </subcellularLocation>
</comment>
<proteinExistence type="predicted"/>
<name>A0A9N9C8U3_9GLOM</name>
<dbReference type="InterPro" id="IPR005599">
    <property type="entry name" value="GPI_mannosylTrfase"/>
</dbReference>
<feature type="non-terminal residue" evidence="16">
    <location>
        <position position="1"/>
    </location>
</feature>
<keyword evidence="12" id="KW-0030">Aminoacyl-tRNA synthetase</keyword>
<dbReference type="GO" id="GO:0005524">
    <property type="term" value="F:ATP binding"/>
    <property type="evidence" value="ECO:0007669"/>
    <property type="project" value="UniProtKB-KW"/>
</dbReference>
<evidence type="ECO:0000256" key="7">
    <source>
        <dbReference type="ARBA" id="ARBA00022824"/>
    </source>
</evidence>
<evidence type="ECO:0000256" key="2">
    <source>
        <dbReference type="ARBA" id="ARBA00022598"/>
    </source>
</evidence>
<evidence type="ECO:0000256" key="1">
    <source>
        <dbReference type="ARBA" id="ARBA00004477"/>
    </source>
</evidence>
<dbReference type="Pfam" id="PF03901">
    <property type="entry name" value="Glyco_transf_22"/>
    <property type="match status" value="1"/>
</dbReference>
<dbReference type="Gene3D" id="1.10.10.2330">
    <property type="match status" value="1"/>
</dbReference>
<dbReference type="GO" id="GO:0016757">
    <property type="term" value="F:glycosyltransferase activity"/>
    <property type="evidence" value="ECO:0007669"/>
    <property type="project" value="UniProtKB-KW"/>
</dbReference>
<dbReference type="AlphaFoldDB" id="A0A9N9C8U3"/>
<evidence type="ECO:0000259" key="15">
    <source>
        <dbReference type="Pfam" id="PF01409"/>
    </source>
</evidence>
<comment type="caution">
    <text evidence="16">The sequence shown here is derived from an EMBL/GenBank/DDBJ whole genome shotgun (WGS) entry which is preliminary data.</text>
</comment>
<dbReference type="PANTHER" id="PTHR11538">
    <property type="entry name" value="PHENYLALANYL-TRNA SYNTHETASE"/>
    <property type="match status" value="1"/>
</dbReference>